<reference evidence="2" key="2">
    <citation type="submission" date="2023-05" db="EMBL/GenBank/DDBJ databases">
        <authorList>
            <consortium name="Lawrence Berkeley National Laboratory"/>
            <person name="Steindorff A."/>
            <person name="Hensen N."/>
            <person name="Bonometti L."/>
            <person name="Westerberg I."/>
            <person name="Brannstrom I.O."/>
            <person name="Guillou S."/>
            <person name="Cros-Aarteil S."/>
            <person name="Calhoun S."/>
            <person name="Haridas S."/>
            <person name="Kuo A."/>
            <person name="Mondo S."/>
            <person name="Pangilinan J."/>
            <person name="Riley R."/>
            <person name="Labutti K."/>
            <person name="Andreopoulos B."/>
            <person name="Lipzen A."/>
            <person name="Chen C."/>
            <person name="Yanf M."/>
            <person name="Daum C."/>
            <person name="Ng V."/>
            <person name="Clum A."/>
            <person name="Ohm R."/>
            <person name="Martin F."/>
            <person name="Silar P."/>
            <person name="Natvig D."/>
            <person name="Lalanne C."/>
            <person name="Gautier V."/>
            <person name="Ament-Velasquez S.L."/>
            <person name="Kruys A."/>
            <person name="Hutchinson M.I."/>
            <person name="Powell A.J."/>
            <person name="Barry K."/>
            <person name="Miller A.N."/>
            <person name="Grigoriev I.V."/>
            <person name="Debuchy R."/>
            <person name="Gladieux P."/>
            <person name="Thoren M.H."/>
            <person name="Johannesson H."/>
        </authorList>
    </citation>
    <scope>NUCLEOTIDE SEQUENCE</scope>
    <source>
        <strain evidence="2">CBS 731.68</strain>
    </source>
</reference>
<sequence>MSPGRGSAAATKEETGPWKLIADSFDFDDAATEDRVQTVTPYKKNPGHAESFVDLRNVSSTIYSPHVMTHVGGGEDPQNTRYFGELYRMNMSQQSIEQAHFGCGTICQPSPRRIDMRPTTQPSPCRQARQAPSHEYFRISPLRDGGRSSIHLPHPSHRHQGRVGPNL</sequence>
<organism evidence="2 3">
    <name type="scientific">Parathielavia appendiculata</name>
    <dbReference type="NCBI Taxonomy" id="2587402"/>
    <lineage>
        <taxon>Eukaryota</taxon>
        <taxon>Fungi</taxon>
        <taxon>Dikarya</taxon>
        <taxon>Ascomycota</taxon>
        <taxon>Pezizomycotina</taxon>
        <taxon>Sordariomycetes</taxon>
        <taxon>Sordariomycetidae</taxon>
        <taxon>Sordariales</taxon>
        <taxon>Chaetomiaceae</taxon>
        <taxon>Parathielavia</taxon>
    </lineage>
</organism>
<evidence type="ECO:0000313" key="3">
    <source>
        <dbReference type="Proteomes" id="UP001302602"/>
    </source>
</evidence>
<dbReference type="RefSeq" id="XP_062645877.1">
    <property type="nucleotide sequence ID" value="XM_062787626.1"/>
</dbReference>
<feature type="region of interest" description="Disordered" evidence="1">
    <location>
        <begin position="112"/>
        <end position="167"/>
    </location>
</feature>
<gene>
    <name evidence="2" type="ORF">N657DRAFT_491243</name>
</gene>
<evidence type="ECO:0000256" key="1">
    <source>
        <dbReference type="SAM" id="MobiDB-lite"/>
    </source>
</evidence>
<name>A0AAN6Z1P6_9PEZI</name>
<comment type="caution">
    <text evidence="2">The sequence shown here is derived from an EMBL/GenBank/DDBJ whole genome shotgun (WGS) entry which is preliminary data.</text>
</comment>
<proteinExistence type="predicted"/>
<dbReference type="Proteomes" id="UP001302602">
    <property type="component" value="Unassembled WGS sequence"/>
</dbReference>
<dbReference type="AlphaFoldDB" id="A0AAN6Z1P6"/>
<dbReference type="GeneID" id="87824396"/>
<keyword evidence="3" id="KW-1185">Reference proteome</keyword>
<dbReference type="EMBL" id="MU853231">
    <property type="protein sequence ID" value="KAK4122106.1"/>
    <property type="molecule type" value="Genomic_DNA"/>
</dbReference>
<protein>
    <submittedName>
        <fullName evidence="2">Uncharacterized protein</fullName>
    </submittedName>
</protein>
<evidence type="ECO:0000313" key="2">
    <source>
        <dbReference type="EMBL" id="KAK4122106.1"/>
    </source>
</evidence>
<reference evidence="2" key="1">
    <citation type="journal article" date="2023" name="Mol. Phylogenet. Evol.">
        <title>Genome-scale phylogeny and comparative genomics of the fungal order Sordariales.</title>
        <authorList>
            <person name="Hensen N."/>
            <person name="Bonometti L."/>
            <person name="Westerberg I."/>
            <person name="Brannstrom I.O."/>
            <person name="Guillou S."/>
            <person name="Cros-Aarteil S."/>
            <person name="Calhoun S."/>
            <person name="Haridas S."/>
            <person name="Kuo A."/>
            <person name="Mondo S."/>
            <person name="Pangilinan J."/>
            <person name="Riley R."/>
            <person name="LaButti K."/>
            <person name="Andreopoulos B."/>
            <person name="Lipzen A."/>
            <person name="Chen C."/>
            <person name="Yan M."/>
            <person name="Daum C."/>
            <person name="Ng V."/>
            <person name="Clum A."/>
            <person name="Steindorff A."/>
            <person name="Ohm R.A."/>
            <person name="Martin F."/>
            <person name="Silar P."/>
            <person name="Natvig D.O."/>
            <person name="Lalanne C."/>
            <person name="Gautier V."/>
            <person name="Ament-Velasquez S.L."/>
            <person name="Kruys A."/>
            <person name="Hutchinson M.I."/>
            <person name="Powell A.J."/>
            <person name="Barry K."/>
            <person name="Miller A.N."/>
            <person name="Grigoriev I.V."/>
            <person name="Debuchy R."/>
            <person name="Gladieux P."/>
            <person name="Hiltunen Thoren M."/>
            <person name="Johannesson H."/>
        </authorList>
    </citation>
    <scope>NUCLEOTIDE SEQUENCE</scope>
    <source>
        <strain evidence="2">CBS 731.68</strain>
    </source>
</reference>
<accession>A0AAN6Z1P6</accession>